<protein>
    <submittedName>
        <fullName evidence="1">Uncharacterized protein</fullName>
    </submittedName>
</protein>
<name>A0A364XZV7_9BACT</name>
<accession>A0A364XZV7</accession>
<dbReference type="EMBL" id="QMFY01000010">
    <property type="protein sequence ID" value="RAV99540.1"/>
    <property type="molecule type" value="Genomic_DNA"/>
</dbReference>
<dbReference type="Proteomes" id="UP000251889">
    <property type="component" value="Unassembled WGS sequence"/>
</dbReference>
<sequence>MEPVFENDKSSSVAVSRYLDQENFTSEKEIFEALIDSKSQGTVIGITSSLLGRTMYLTGVVDLVLGDHSIVVLHAYDTNGYILPETKIPLDSIKAVRSFASKFENPYVSKLNEEQNPLLF</sequence>
<comment type="caution">
    <text evidence="1">The sequence shown here is derived from an EMBL/GenBank/DDBJ whole genome shotgun (WGS) entry which is preliminary data.</text>
</comment>
<evidence type="ECO:0000313" key="1">
    <source>
        <dbReference type="EMBL" id="RAV99540.1"/>
    </source>
</evidence>
<proteinExistence type="predicted"/>
<keyword evidence="2" id="KW-1185">Reference proteome</keyword>
<organism evidence="1 2">
    <name type="scientific">Pseudochryseolinea flava</name>
    <dbReference type="NCBI Taxonomy" id="2059302"/>
    <lineage>
        <taxon>Bacteria</taxon>
        <taxon>Pseudomonadati</taxon>
        <taxon>Bacteroidota</taxon>
        <taxon>Cytophagia</taxon>
        <taxon>Cytophagales</taxon>
        <taxon>Fulvivirgaceae</taxon>
        <taxon>Pseudochryseolinea</taxon>
    </lineage>
</organism>
<gene>
    <name evidence="1" type="ORF">DQQ10_18220</name>
</gene>
<dbReference type="AlphaFoldDB" id="A0A364XZV7"/>
<reference evidence="1 2" key="1">
    <citation type="submission" date="2018-06" db="EMBL/GenBank/DDBJ databases">
        <title>Chryseolinea flavus sp. nov., a member of the phylum Bacteroidetes isolated from soil.</title>
        <authorList>
            <person name="Li Y."/>
            <person name="Wang J."/>
        </authorList>
    </citation>
    <scope>NUCLEOTIDE SEQUENCE [LARGE SCALE GENOMIC DNA]</scope>
    <source>
        <strain evidence="1 2">SDU1-6</strain>
    </source>
</reference>
<dbReference type="RefSeq" id="WP_112748326.1">
    <property type="nucleotide sequence ID" value="NZ_QMFY01000010.1"/>
</dbReference>
<evidence type="ECO:0000313" key="2">
    <source>
        <dbReference type="Proteomes" id="UP000251889"/>
    </source>
</evidence>